<sequence>MKGNFFQEKKSKKTMHKSKGKWVVASLLLAGSLGAVSLGNEEVRANVNTLASQGFKNFSSSNFAGKEQLTENGQIKQASQDALKRIKGTWTKNSVDQVKAEIARQQAAGYQAYVVQWGDTLSVLAEATGQDLNSLAQANHLGNIHLIFTGDLLTGILSPVSQNNAGTQAAKTVSPATSANGASQQKAPTSGQGQDDNSANLSQAETDAAIEKDLAENVKITVLTSQNQAQAGDVNNAQGNSQPANPETGLTGHIVENPASVDTALTEENAGKENQNASETKAEAGQNKTESEAEPTVIDEKLEDVDANKDSKAGEVKNKDQAPTEKLVKEKEVQAEANPKADNKEKDKAESSQPAPEETAKDKSETSQPAPEKTPEDKTNKGQEKPADEITSVSVQKTFIIQPGVRYVADDQLGLGQEKTVQEGKEGKRVVETTVQSQAGKEINRSEKTIEYVPAEDKVVHVGTKALSTKKILTQKVSIPFQTKYTDNNDYKAGSQKVLQKGENGEKTVTYEVTYQDGKEVSRQQIDEKVTKQPVDQIVQRGTKTPGPNQHVVSHGESLWSIAQRYGVTVEGIRQASGLSSNVLYTNQVLTIPKDQVGTVTTSLVYTVGPNETVDSIASAFGISPQALRSANGITGNYLAHGQELQIPNAPVKPMNIPQASDGVRTVMLDPGHGNWSGASYAGVNEGTLNKNLADKLTRVLQSRGYRVLTDRPGTSDTGLLQRSQIANGSNADIFVSMHHNAMGAANRGTAQGIETYYYQYFTNYPSRINTYYHNNAQRITNSAYLAKQIQNQLIGNTGAINRGVQSNTFAVLRETDIPAVLIEYGFGDNPQELSRLRDSNYQDKLVQATANAIDAYFNNVY</sequence>
<dbReference type="InterPro" id="IPR050695">
    <property type="entry name" value="N-acetylmuramoyl_amidase_3"/>
</dbReference>
<feature type="domain" description="G5" evidence="4">
    <location>
        <begin position="387"/>
        <end position="466"/>
    </location>
</feature>
<dbReference type="EMBL" id="VYVN01000016">
    <property type="protein sequence ID" value="KAA9239441.1"/>
    <property type="molecule type" value="Genomic_DNA"/>
</dbReference>
<comment type="caution">
    <text evidence="6">The sequence shown here is derived from an EMBL/GenBank/DDBJ whole genome shotgun (WGS) entry which is preliminary data.</text>
</comment>
<dbReference type="GO" id="GO:0009253">
    <property type="term" value="P:peptidoglycan catabolic process"/>
    <property type="evidence" value="ECO:0007669"/>
    <property type="project" value="InterPro"/>
</dbReference>
<feature type="compositionally biased region" description="Basic and acidic residues" evidence="3">
    <location>
        <begin position="373"/>
        <end position="388"/>
    </location>
</feature>
<name>A0A5N1BLG7_9LACT</name>
<dbReference type="InterPro" id="IPR011098">
    <property type="entry name" value="G5_dom"/>
</dbReference>
<evidence type="ECO:0000256" key="3">
    <source>
        <dbReference type="SAM" id="MobiDB-lite"/>
    </source>
</evidence>
<dbReference type="Pfam" id="PF01520">
    <property type="entry name" value="Amidase_3"/>
    <property type="match status" value="1"/>
</dbReference>
<dbReference type="Gene3D" id="3.40.630.40">
    <property type="entry name" value="Zn-dependent exopeptidases"/>
    <property type="match status" value="1"/>
</dbReference>
<evidence type="ECO:0000313" key="7">
    <source>
        <dbReference type="Proteomes" id="UP000326476"/>
    </source>
</evidence>
<dbReference type="SMART" id="SM00257">
    <property type="entry name" value="LysM"/>
    <property type="match status" value="3"/>
</dbReference>
<feature type="region of interest" description="Disordered" evidence="3">
    <location>
        <begin position="167"/>
        <end position="199"/>
    </location>
</feature>
<proteinExistence type="predicted"/>
<evidence type="ECO:0000259" key="5">
    <source>
        <dbReference type="PROSITE" id="PS51782"/>
    </source>
</evidence>
<feature type="domain" description="LysM" evidence="5">
    <location>
        <begin position="111"/>
        <end position="155"/>
    </location>
</feature>
<feature type="domain" description="LysM" evidence="5">
    <location>
        <begin position="549"/>
        <end position="592"/>
    </location>
</feature>
<dbReference type="GO" id="GO:0030288">
    <property type="term" value="C:outer membrane-bounded periplasmic space"/>
    <property type="evidence" value="ECO:0007669"/>
    <property type="project" value="TreeGrafter"/>
</dbReference>
<dbReference type="Gene3D" id="2.20.230.10">
    <property type="entry name" value="Resuscitation-promoting factor rpfb"/>
    <property type="match status" value="2"/>
</dbReference>
<evidence type="ECO:0000256" key="2">
    <source>
        <dbReference type="ARBA" id="ARBA00022801"/>
    </source>
</evidence>
<dbReference type="SUPFAM" id="SSF54106">
    <property type="entry name" value="LysM domain"/>
    <property type="match status" value="3"/>
</dbReference>
<dbReference type="CDD" id="cd02696">
    <property type="entry name" value="MurNAc-LAA"/>
    <property type="match status" value="1"/>
</dbReference>
<dbReference type="SUPFAM" id="SSF53187">
    <property type="entry name" value="Zn-dependent exopeptidases"/>
    <property type="match status" value="1"/>
</dbReference>
<dbReference type="InterPro" id="IPR018392">
    <property type="entry name" value="LysM"/>
</dbReference>
<dbReference type="RefSeq" id="WP_150982746.1">
    <property type="nucleotide sequence ID" value="NZ_VYVN01000016.1"/>
</dbReference>
<dbReference type="SMART" id="SM01208">
    <property type="entry name" value="G5"/>
    <property type="match status" value="2"/>
</dbReference>
<feature type="compositionally biased region" description="Polar residues" evidence="3">
    <location>
        <begin position="231"/>
        <end position="245"/>
    </location>
</feature>
<dbReference type="InterPro" id="IPR036779">
    <property type="entry name" value="LysM_dom_sf"/>
</dbReference>
<dbReference type="GO" id="GO:0008745">
    <property type="term" value="F:N-acetylmuramoyl-L-alanine amidase activity"/>
    <property type="evidence" value="ECO:0007669"/>
    <property type="project" value="InterPro"/>
</dbReference>
<dbReference type="PANTHER" id="PTHR30404">
    <property type="entry name" value="N-ACETYLMURAMOYL-L-ALANINE AMIDASE"/>
    <property type="match status" value="1"/>
</dbReference>
<reference evidence="7" key="1">
    <citation type="submission" date="2019-09" db="EMBL/GenBank/DDBJ databases">
        <title>Draft genome sequence assemblies of isolates from the urinary tract.</title>
        <authorList>
            <person name="Mores C.R."/>
            <person name="Putonti C."/>
            <person name="Wolfe A.J."/>
        </authorList>
    </citation>
    <scope>NUCLEOTIDE SEQUENCE [LARGE SCALE GENOMIC DNA]</scope>
    <source>
        <strain evidence="7">UMB8614</strain>
    </source>
</reference>
<feature type="domain" description="G5" evidence="4">
    <location>
        <begin position="465"/>
        <end position="545"/>
    </location>
</feature>
<dbReference type="Proteomes" id="UP000326476">
    <property type="component" value="Unassembled WGS sequence"/>
</dbReference>
<organism evidence="6 7">
    <name type="scientific">Aerococcus tenax</name>
    <dbReference type="NCBI Taxonomy" id="3078812"/>
    <lineage>
        <taxon>Bacteria</taxon>
        <taxon>Bacillati</taxon>
        <taxon>Bacillota</taxon>
        <taxon>Bacilli</taxon>
        <taxon>Lactobacillales</taxon>
        <taxon>Aerococcaceae</taxon>
        <taxon>Aerococcus</taxon>
    </lineage>
</organism>
<dbReference type="AlphaFoldDB" id="A0A5N1BLG7"/>
<evidence type="ECO:0000259" key="4">
    <source>
        <dbReference type="PROSITE" id="PS51109"/>
    </source>
</evidence>
<keyword evidence="2" id="KW-0378">Hydrolase</keyword>
<dbReference type="Pfam" id="PF01476">
    <property type="entry name" value="LysM"/>
    <property type="match status" value="3"/>
</dbReference>
<dbReference type="CDD" id="cd00118">
    <property type="entry name" value="LysM"/>
    <property type="match status" value="3"/>
</dbReference>
<dbReference type="InterPro" id="IPR002508">
    <property type="entry name" value="MurNAc-LAA_cat"/>
</dbReference>
<dbReference type="PANTHER" id="PTHR30404:SF0">
    <property type="entry name" value="N-ACETYLMURAMOYL-L-ALANINE AMIDASE AMIC"/>
    <property type="match status" value="1"/>
</dbReference>
<feature type="region of interest" description="Disordered" evidence="3">
    <location>
        <begin position="269"/>
        <end position="390"/>
    </location>
</feature>
<evidence type="ECO:0000256" key="1">
    <source>
        <dbReference type="ARBA" id="ARBA00022729"/>
    </source>
</evidence>
<feature type="compositionally biased region" description="Basic and acidic residues" evidence="3">
    <location>
        <begin position="298"/>
        <end position="350"/>
    </location>
</feature>
<dbReference type="SMART" id="SM00646">
    <property type="entry name" value="Ami_3"/>
    <property type="match status" value="1"/>
</dbReference>
<feature type="region of interest" description="Disordered" evidence="3">
    <location>
        <begin position="231"/>
        <end position="254"/>
    </location>
</feature>
<dbReference type="Pfam" id="PF07501">
    <property type="entry name" value="G5"/>
    <property type="match status" value="2"/>
</dbReference>
<keyword evidence="7" id="KW-1185">Reference proteome</keyword>
<dbReference type="PROSITE" id="PS51109">
    <property type="entry name" value="G5"/>
    <property type="match status" value="2"/>
</dbReference>
<protein>
    <submittedName>
        <fullName evidence="6">LysM peptidoglycan-binding domain-containing protein</fullName>
    </submittedName>
</protein>
<feature type="domain" description="LysM" evidence="5">
    <location>
        <begin position="604"/>
        <end position="647"/>
    </location>
</feature>
<accession>A0A5N1BLG7</accession>
<dbReference type="Gene3D" id="3.10.350.10">
    <property type="entry name" value="LysM domain"/>
    <property type="match status" value="3"/>
</dbReference>
<gene>
    <name evidence="6" type="ORF">F6I34_06580</name>
</gene>
<keyword evidence="1" id="KW-0732">Signal</keyword>
<dbReference type="PROSITE" id="PS51782">
    <property type="entry name" value="LYSM"/>
    <property type="match status" value="3"/>
</dbReference>
<evidence type="ECO:0000313" key="6">
    <source>
        <dbReference type="EMBL" id="KAA9239441.1"/>
    </source>
</evidence>